<feature type="domain" description="Type II methyltransferase M.TaqI-like" evidence="8">
    <location>
        <begin position="1620"/>
        <end position="1797"/>
    </location>
</feature>
<evidence type="ECO:0000313" key="9">
    <source>
        <dbReference type="EMBL" id="KAG1309430.1"/>
    </source>
</evidence>
<dbReference type="InterPro" id="IPR029063">
    <property type="entry name" value="SAM-dependent_MTases_sf"/>
</dbReference>
<keyword evidence="3" id="KW-0808">Transferase</keyword>
<dbReference type="EC" id="2.1.1.72" evidence="1"/>
<dbReference type="GO" id="GO:0006304">
    <property type="term" value="P:DNA modification"/>
    <property type="evidence" value="ECO:0007669"/>
    <property type="project" value="InterPro"/>
</dbReference>
<keyword evidence="2" id="KW-0489">Methyltransferase</keyword>
<evidence type="ECO:0000256" key="5">
    <source>
        <dbReference type="ARBA" id="ARBA00047942"/>
    </source>
</evidence>
<evidence type="ECO:0000256" key="6">
    <source>
        <dbReference type="SAM" id="Coils"/>
    </source>
</evidence>
<accession>A0A9P6XB23</accession>
<comment type="catalytic activity">
    <reaction evidence="5">
        <text>a 2'-deoxyadenosine in DNA + S-adenosyl-L-methionine = an N(6)-methyl-2'-deoxyadenosine in DNA + S-adenosyl-L-homocysteine + H(+)</text>
        <dbReference type="Rhea" id="RHEA:15197"/>
        <dbReference type="Rhea" id="RHEA-COMP:12418"/>
        <dbReference type="Rhea" id="RHEA-COMP:12419"/>
        <dbReference type="ChEBI" id="CHEBI:15378"/>
        <dbReference type="ChEBI" id="CHEBI:57856"/>
        <dbReference type="ChEBI" id="CHEBI:59789"/>
        <dbReference type="ChEBI" id="CHEBI:90615"/>
        <dbReference type="ChEBI" id="CHEBI:90616"/>
        <dbReference type="EC" id="2.1.1.72"/>
    </reaction>
</comment>
<sequence length="2328" mass="270119">MSNNADSIALKQPLDHEELQKASCQLESSTNDLIPSVDKIRNVLQENYMLQQKIMSYVLREAKLESDNSNLKEVNEDLKKKLESKETEREIFGNRYATLEKEYEQYRYKSNSKMNELQAKTVCLEDEKRKIISDLNSLQLQYDASTTIITRTKHDFEEAKKEKDESKLQADRLEASYRALKSTHTSFVEQHNKTMLENKEKIQELSNQNLQLKDEIEQLKDKLQQEQEQSAELKKIIPSSSQNESRSRLLELINKYQKEGKQPEEVYQDYFEISNKFQALVTQAENSTKATDQLRRELYNERSLYNSIRQEIQNYKQQLNNSQQSIKKHEASYQELVKNINKVKTDYSELAAEKKKIEASLKDTSYQLQYLLADIQKRQDSIPSEATESLKHLSEASITPNLEHDELVFRNVSELQDLNRNLSEQLRAMKEELVTTKNIADNFVNENHSKTLSEAKEMIVKLDQQLTEKQQQLESLQQELDQHKNTKEQKEAASESSDALDTCLSQLKETTDMFATYRAETTMEVDKLKNDLYDSRISENETKNELLSIRVEVAHLKQQSESLNRVIQQREQELTNARHESISTNEQLIKKEQQMKEINDSLIECKMTIKQLKKDNMVLRYQLEAKSETCELIKKEIDEINTERLRLNRLLNGINSYVEGLYSSSTETVNLSKEQIERISTELRSCHEVNASLRKDIGLTKDIQDKYKEALGQIQSLKEKLAELESKFSTANQEKIVAETKLSEVEENLKKITNADTAGDTVTSSCEQHIQSIAELKDRIRILEDEKKECILTAENASKKAAEISHEHKKYIEDANAKIEKLTDDLDAHKEIMSKSHQIVQEAKEQYDALRAKLENTQNELVLENQTLKSDKVNLEHEIEQKKQQLEELNASAEEQRKAHDEIQDRLNKEIKAREQVEETVSKIRADMTALESELNDNKQKLEEAKKELVSKEEAYKHETSVWTEFQENTQRLREEAEKSANAINSQMDELFEKLAKWSESNESSEIPNLTQGIYTQLRESNLTLCHEKEIADAKYLEECRKYKLLEHELDVIKNQLDTTRETIKELEKANDTLSEQKSTDVSRYKLEAEAYKSQNISLMENENQWKAKIEKVELQLADKTKEFESVASKIVVLESQLKRAQDQIIAKEKENAEVLSKQNQVDTKEIERMKAENETLKTELESAKADLQNIKSSTIPLNDKIKSLEAELETTRSNQAGLVSNANQRQRIALELKNRLTEANKKNAELESTVANLQKQIKEASGTSSKNTTVLDAQKVKTLEEALKKEQEARQTAEQEIKDAGVSLKTKSEEYTALENKFLEELKALRIKESEAKKDGDSNNYANPAEITALKEKITALEAEVERLKKEQIESEIEISRLKVMNSMTQNKNKRLQNELTALKNATAATTSTTEANQDAAGKASEKEHVNVQKAVAETPIQPLKEQSAEQTNEKRTDEVVTPSTSETVVKGTLEAKDTPPIETSVIGVKHEREEEEQPGSPALLYHLRIHLHNYDISVTTIDTIFSRFYTLYFLEPSAQKHQKDHGQYYTPKSVIQFMWEKVIASNPFSLNSNSLPRIFDPCLGIGSFLCEYINRLIEKSRMSIWDNDERLAKLLTQDIPESIWGIEIDPFAYHLCKLNLMVHLFPVYKRLNELQLNLTPHSINRLRLFCNDTLTLRLDSIHHEQDTFERDCLNLLRDPTRLKFHYIVTNPPYMIRKTGFITQPDPALYDLQTLGGRGTQAYIYFMWVALQRIDDQQGQLCLITPSQWTVLEFAQHLREWILANCKLLDMYEFEPYKVWPKVQTDSLIFRICKRTSVLPNTDYTLYLRNKARNTSLTDILQQYNGFNPAENHDPELQYRYGFCTRNYKDLTSFAFILPTTSCLDELNRITGHLPRLCDGEGKKSSWYTDQIPLVWHRGPNTNPVYALVVRTSWAKQTFGDKICQLWLKPCFYWNGKSGSAAKGGGKEGEFWKSRDPLRLCKKETSAAEAYWPYRLLDSQDSFYSIIMVNREDADFLKSQIEHDSSYKAFYIYLREARLALQANQNDKDIVYCQYSKSGTDHPVKIVHPINCGYYSRTQPRQRFFVDTTQIAVTNQCIYFTVKPHSPWQDYDYFCGILNCTLLQYFTRVHCSYDQQGRMRFFGRSMASIPFAPPPSSRFMQELSLFVQSATFTRTWLYTFVRYAHNGQRLMECIRSYDWHLGDAEKTILNNYDPIYNKIDTRSDANLAGFSYWQSIQWIGEFAQRKKGGALHVFVVLLKIASLFQFAIDQMAYYAYRIPINIQLEIENELHLSNLRKEWVSKIECVEYNEQNWSEWIMFTAKNLLCVDYNQ</sequence>
<dbReference type="Proteomes" id="UP000716291">
    <property type="component" value="Unassembled WGS sequence"/>
</dbReference>
<feature type="coiled-coil region" evidence="6">
    <location>
        <begin position="1228"/>
        <end position="1304"/>
    </location>
</feature>
<dbReference type="GO" id="GO:0009007">
    <property type="term" value="F:site-specific DNA-methyltransferase (adenine-specific) activity"/>
    <property type="evidence" value="ECO:0007669"/>
    <property type="project" value="UniProtKB-EC"/>
</dbReference>
<dbReference type="InterPro" id="IPR011639">
    <property type="entry name" value="MethylTrfase_TaqI-like_dom"/>
</dbReference>
<feature type="coiled-coil region" evidence="6">
    <location>
        <begin position="149"/>
        <end position="236"/>
    </location>
</feature>
<dbReference type="GO" id="GO:0003676">
    <property type="term" value="F:nucleic acid binding"/>
    <property type="evidence" value="ECO:0007669"/>
    <property type="project" value="InterPro"/>
</dbReference>
<evidence type="ECO:0000313" key="10">
    <source>
        <dbReference type="Proteomes" id="UP000716291"/>
    </source>
</evidence>
<feature type="coiled-coil region" evidence="6">
    <location>
        <begin position="1043"/>
        <end position="1077"/>
    </location>
</feature>
<name>A0A9P6XB23_RHIOR</name>
<dbReference type="SUPFAM" id="SSF53335">
    <property type="entry name" value="S-adenosyl-L-methionine-dependent methyltransferases"/>
    <property type="match status" value="1"/>
</dbReference>
<feature type="coiled-coil region" evidence="6">
    <location>
        <begin position="700"/>
        <end position="994"/>
    </location>
</feature>
<proteinExistence type="predicted"/>
<evidence type="ECO:0000256" key="1">
    <source>
        <dbReference type="ARBA" id="ARBA00011900"/>
    </source>
</evidence>
<dbReference type="EMBL" id="JAANQT010000639">
    <property type="protein sequence ID" value="KAG1309430.1"/>
    <property type="molecule type" value="Genomic_DNA"/>
</dbReference>
<dbReference type="GO" id="GO:0032259">
    <property type="term" value="P:methylation"/>
    <property type="evidence" value="ECO:0007669"/>
    <property type="project" value="UniProtKB-KW"/>
</dbReference>
<keyword evidence="6" id="KW-0175">Coiled coil</keyword>
<dbReference type="InterPro" id="IPR002052">
    <property type="entry name" value="DNA_methylase_N6_adenine_CS"/>
</dbReference>
<feature type="region of interest" description="Disordered" evidence="7">
    <location>
        <begin position="1404"/>
        <end position="1464"/>
    </location>
</feature>
<dbReference type="Pfam" id="PF07669">
    <property type="entry name" value="Eco57I"/>
    <property type="match status" value="1"/>
</dbReference>
<dbReference type="Gene3D" id="3.40.50.150">
    <property type="entry name" value="Vaccinia Virus protein VP39"/>
    <property type="match status" value="1"/>
</dbReference>
<keyword evidence="10" id="KW-1185">Reference proteome</keyword>
<evidence type="ECO:0000256" key="4">
    <source>
        <dbReference type="ARBA" id="ARBA00022691"/>
    </source>
</evidence>
<dbReference type="PANTHER" id="PTHR33841">
    <property type="entry name" value="DNA METHYLTRANSFERASE YEEA-RELATED"/>
    <property type="match status" value="1"/>
</dbReference>
<reference evidence="9" key="1">
    <citation type="journal article" date="2020" name="Microb. Genom.">
        <title>Genetic diversity of clinical and environmental Mucorales isolates obtained from an investigation of mucormycosis cases among solid organ transplant recipients.</title>
        <authorList>
            <person name="Nguyen M.H."/>
            <person name="Kaul D."/>
            <person name="Muto C."/>
            <person name="Cheng S.J."/>
            <person name="Richter R.A."/>
            <person name="Bruno V.M."/>
            <person name="Liu G."/>
            <person name="Beyhan S."/>
            <person name="Sundermann A.J."/>
            <person name="Mounaud S."/>
            <person name="Pasculle A.W."/>
            <person name="Nierman W.C."/>
            <person name="Driscoll E."/>
            <person name="Cumbie R."/>
            <person name="Clancy C.J."/>
            <person name="Dupont C.L."/>
        </authorList>
    </citation>
    <scope>NUCLEOTIDE SEQUENCE</scope>
    <source>
        <strain evidence="9">GL11</strain>
    </source>
</reference>
<evidence type="ECO:0000256" key="3">
    <source>
        <dbReference type="ARBA" id="ARBA00022679"/>
    </source>
</evidence>
<feature type="coiled-coil region" evidence="6">
    <location>
        <begin position="1103"/>
        <end position="1194"/>
    </location>
</feature>
<feature type="compositionally biased region" description="Low complexity" evidence="7">
    <location>
        <begin position="1404"/>
        <end position="1414"/>
    </location>
</feature>
<feature type="coiled-coil region" evidence="6">
    <location>
        <begin position="61"/>
        <end position="102"/>
    </location>
</feature>
<organism evidence="9 10">
    <name type="scientific">Rhizopus oryzae</name>
    <name type="common">Mucormycosis agent</name>
    <name type="synonym">Rhizopus arrhizus var. delemar</name>
    <dbReference type="NCBI Taxonomy" id="64495"/>
    <lineage>
        <taxon>Eukaryota</taxon>
        <taxon>Fungi</taxon>
        <taxon>Fungi incertae sedis</taxon>
        <taxon>Mucoromycota</taxon>
        <taxon>Mucoromycotina</taxon>
        <taxon>Mucoromycetes</taxon>
        <taxon>Mucorales</taxon>
        <taxon>Mucorineae</taxon>
        <taxon>Rhizopodaceae</taxon>
        <taxon>Rhizopus</taxon>
    </lineage>
</organism>
<gene>
    <name evidence="9" type="ORF">G6F64_005316</name>
</gene>
<evidence type="ECO:0000256" key="7">
    <source>
        <dbReference type="SAM" id="MobiDB-lite"/>
    </source>
</evidence>
<protein>
    <recommendedName>
        <fullName evidence="1">site-specific DNA-methyltransferase (adenine-specific)</fullName>
        <ecNumber evidence="1">2.1.1.72</ecNumber>
    </recommendedName>
</protein>
<dbReference type="PANTHER" id="PTHR33841:SF1">
    <property type="entry name" value="DNA METHYLTRANSFERASE A"/>
    <property type="match status" value="1"/>
</dbReference>
<keyword evidence="4" id="KW-0949">S-adenosyl-L-methionine</keyword>
<dbReference type="OrthoDB" id="343070at2759"/>
<dbReference type="PROSITE" id="PS00092">
    <property type="entry name" value="N6_MTASE"/>
    <property type="match status" value="1"/>
</dbReference>
<dbReference type="InterPro" id="IPR050953">
    <property type="entry name" value="N4_N6_ade-DNA_methylase"/>
</dbReference>
<feature type="coiled-coil region" evidence="6">
    <location>
        <begin position="553"/>
        <end position="650"/>
    </location>
</feature>
<feature type="coiled-coil region" evidence="6">
    <location>
        <begin position="412"/>
        <end position="496"/>
    </location>
</feature>
<evidence type="ECO:0000256" key="2">
    <source>
        <dbReference type="ARBA" id="ARBA00022603"/>
    </source>
</evidence>
<feature type="coiled-coil region" evidence="6">
    <location>
        <begin position="305"/>
        <end position="360"/>
    </location>
</feature>
<dbReference type="PRINTS" id="PR00507">
    <property type="entry name" value="N12N6MTFRASE"/>
</dbReference>
<feature type="coiled-coil region" evidence="6">
    <location>
        <begin position="1348"/>
        <end position="1403"/>
    </location>
</feature>
<comment type="caution">
    <text evidence="9">The sequence shown here is derived from an EMBL/GenBank/DDBJ whole genome shotgun (WGS) entry which is preliminary data.</text>
</comment>
<evidence type="ECO:0000259" key="8">
    <source>
        <dbReference type="Pfam" id="PF07669"/>
    </source>
</evidence>